<name>A0A1L9RZL4_ASPWE</name>
<dbReference type="OrthoDB" id="941679at2759"/>
<dbReference type="GeneID" id="63743301"/>
<evidence type="ECO:0000256" key="3">
    <source>
        <dbReference type="ARBA" id="ARBA00022801"/>
    </source>
</evidence>
<feature type="non-terminal residue" evidence="5">
    <location>
        <position position="1"/>
    </location>
</feature>
<dbReference type="InterPro" id="IPR050732">
    <property type="entry name" value="Beta-glucan_modifiers"/>
</dbReference>
<sequence>EVVVWVDEAGQTIGIENHAPTATIPPAQATDLPPILIVPDPDSLLVPEIPTEDDPPEPENVTPNRKFGISYSPYNDDRTCKSQERVDKDMEAVSEHEYVRIYGIDCNQTETVLAAAKKQNMQVFAGIFNLEGFPDSLETIMDAAAGDWSPFHTIAIGNELVNGKHNSAEEVVQAVHTARGRLRDAGYEGPVVTVDTFSVMLKHPELCHASDYCAANCHAFFDANQTPEKAGAYARKQAKQVSDAAGGKKTLITESGWPHGGQPNGAAIPSKENQQKAISSLRETFGDNGDLVLFTAFDDGWKEDNQWTFGAEKFWGIQNP</sequence>
<dbReference type="Gene3D" id="3.20.20.80">
    <property type="entry name" value="Glycosidases"/>
    <property type="match status" value="2"/>
</dbReference>
<accession>A0A1L9RZL4</accession>
<reference evidence="6" key="1">
    <citation type="journal article" date="2017" name="Genome Biol.">
        <title>Comparative genomics reveals high biological diversity and specific adaptations in the industrially and medically important fungal genus Aspergillus.</title>
        <authorList>
            <person name="de Vries R.P."/>
            <person name="Riley R."/>
            <person name="Wiebenga A."/>
            <person name="Aguilar-Osorio G."/>
            <person name="Amillis S."/>
            <person name="Uchima C.A."/>
            <person name="Anderluh G."/>
            <person name="Asadollahi M."/>
            <person name="Askin M."/>
            <person name="Barry K."/>
            <person name="Battaglia E."/>
            <person name="Bayram O."/>
            <person name="Benocci T."/>
            <person name="Braus-Stromeyer S.A."/>
            <person name="Caldana C."/>
            <person name="Canovas D."/>
            <person name="Cerqueira G.C."/>
            <person name="Chen F."/>
            <person name="Chen W."/>
            <person name="Choi C."/>
            <person name="Clum A."/>
            <person name="Dos Santos R.A."/>
            <person name="Damasio A.R."/>
            <person name="Diallinas G."/>
            <person name="Emri T."/>
            <person name="Fekete E."/>
            <person name="Flipphi M."/>
            <person name="Freyberg S."/>
            <person name="Gallo A."/>
            <person name="Gournas C."/>
            <person name="Habgood R."/>
            <person name="Hainaut M."/>
            <person name="Harispe M.L."/>
            <person name="Henrissat B."/>
            <person name="Hilden K.S."/>
            <person name="Hope R."/>
            <person name="Hossain A."/>
            <person name="Karabika E."/>
            <person name="Karaffa L."/>
            <person name="Karanyi Z."/>
            <person name="Krasevec N."/>
            <person name="Kuo A."/>
            <person name="Kusch H."/>
            <person name="LaButti K."/>
            <person name="Lagendijk E.L."/>
            <person name="Lapidus A."/>
            <person name="Levasseur A."/>
            <person name="Lindquist E."/>
            <person name="Lipzen A."/>
            <person name="Logrieco A.F."/>
            <person name="MacCabe A."/>
            <person name="Maekelae M.R."/>
            <person name="Malavazi I."/>
            <person name="Melin P."/>
            <person name="Meyer V."/>
            <person name="Mielnichuk N."/>
            <person name="Miskei M."/>
            <person name="Molnar A.P."/>
            <person name="Mule G."/>
            <person name="Ngan C.Y."/>
            <person name="Orejas M."/>
            <person name="Orosz E."/>
            <person name="Ouedraogo J.P."/>
            <person name="Overkamp K.M."/>
            <person name="Park H.-S."/>
            <person name="Perrone G."/>
            <person name="Piumi F."/>
            <person name="Punt P.J."/>
            <person name="Ram A.F."/>
            <person name="Ramon A."/>
            <person name="Rauscher S."/>
            <person name="Record E."/>
            <person name="Riano-Pachon D.M."/>
            <person name="Robert V."/>
            <person name="Roehrig J."/>
            <person name="Ruller R."/>
            <person name="Salamov A."/>
            <person name="Salih N.S."/>
            <person name="Samson R.A."/>
            <person name="Sandor E."/>
            <person name="Sanguinetti M."/>
            <person name="Schuetze T."/>
            <person name="Sepcic K."/>
            <person name="Shelest E."/>
            <person name="Sherlock G."/>
            <person name="Sophianopoulou V."/>
            <person name="Squina F.M."/>
            <person name="Sun H."/>
            <person name="Susca A."/>
            <person name="Todd R.B."/>
            <person name="Tsang A."/>
            <person name="Unkles S.E."/>
            <person name="van de Wiele N."/>
            <person name="van Rossen-Uffink D."/>
            <person name="Oliveira J.V."/>
            <person name="Vesth T.C."/>
            <person name="Visser J."/>
            <person name="Yu J.-H."/>
            <person name="Zhou M."/>
            <person name="Andersen M.R."/>
            <person name="Archer D.B."/>
            <person name="Baker S.E."/>
            <person name="Benoit I."/>
            <person name="Brakhage A.A."/>
            <person name="Braus G.H."/>
            <person name="Fischer R."/>
            <person name="Frisvad J.C."/>
            <person name="Goldman G.H."/>
            <person name="Houbraken J."/>
            <person name="Oakley B."/>
            <person name="Pocsi I."/>
            <person name="Scazzocchio C."/>
            <person name="Seiboth B."/>
            <person name="vanKuyk P.A."/>
            <person name="Wortman J."/>
            <person name="Dyer P.S."/>
            <person name="Grigoriev I.V."/>
        </authorList>
    </citation>
    <scope>NUCLEOTIDE SEQUENCE [LARGE SCALE GENOMIC DNA]</scope>
    <source>
        <strain evidence="6">DTO 134E9</strain>
    </source>
</reference>
<evidence type="ECO:0000256" key="4">
    <source>
        <dbReference type="SAM" id="MobiDB-lite"/>
    </source>
</evidence>
<evidence type="ECO:0000256" key="1">
    <source>
        <dbReference type="ARBA" id="ARBA00004196"/>
    </source>
</evidence>
<feature type="region of interest" description="Disordered" evidence="4">
    <location>
        <begin position="48"/>
        <end position="81"/>
    </location>
</feature>
<dbReference type="GO" id="GO:0042973">
    <property type="term" value="F:glucan endo-1,3-beta-D-glucosidase activity"/>
    <property type="evidence" value="ECO:0007669"/>
    <property type="project" value="TreeGrafter"/>
</dbReference>
<keyword evidence="3" id="KW-0378">Hydrolase</keyword>
<proteinExistence type="inferred from homology"/>
<evidence type="ECO:0000313" key="6">
    <source>
        <dbReference type="Proteomes" id="UP000184383"/>
    </source>
</evidence>
<dbReference type="Proteomes" id="UP000184383">
    <property type="component" value="Unassembled WGS sequence"/>
</dbReference>
<evidence type="ECO:0000313" key="5">
    <source>
        <dbReference type="EMBL" id="OJJ40343.1"/>
    </source>
</evidence>
<dbReference type="RefSeq" id="XP_040694019.1">
    <property type="nucleotide sequence ID" value="XM_040827453.1"/>
</dbReference>
<dbReference type="GO" id="GO:0071555">
    <property type="term" value="P:cell wall organization"/>
    <property type="evidence" value="ECO:0007669"/>
    <property type="project" value="TreeGrafter"/>
</dbReference>
<dbReference type="GO" id="GO:0005576">
    <property type="term" value="C:extracellular region"/>
    <property type="evidence" value="ECO:0007669"/>
    <property type="project" value="TreeGrafter"/>
</dbReference>
<dbReference type="GO" id="GO:0009986">
    <property type="term" value="C:cell surface"/>
    <property type="evidence" value="ECO:0007669"/>
    <property type="project" value="TreeGrafter"/>
</dbReference>
<dbReference type="EMBL" id="KV878209">
    <property type="protein sequence ID" value="OJJ40343.1"/>
    <property type="molecule type" value="Genomic_DNA"/>
</dbReference>
<comment type="similarity">
    <text evidence="2">Belongs to the glycosyl hydrolase 17 family.</text>
</comment>
<dbReference type="GO" id="GO:0009277">
    <property type="term" value="C:fungal-type cell wall"/>
    <property type="evidence" value="ECO:0007669"/>
    <property type="project" value="TreeGrafter"/>
</dbReference>
<dbReference type="PANTHER" id="PTHR16631">
    <property type="entry name" value="GLUCAN 1,3-BETA-GLUCOSIDASE"/>
    <property type="match status" value="1"/>
</dbReference>
<evidence type="ECO:0008006" key="7">
    <source>
        <dbReference type="Google" id="ProtNLM"/>
    </source>
</evidence>
<dbReference type="VEuPathDB" id="FungiDB:ASPWEDRAFT_102180"/>
<comment type="subcellular location">
    <subcellularLocation>
        <location evidence="1">Cell envelope</location>
    </subcellularLocation>
</comment>
<evidence type="ECO:0000256" key="2">
    <source>
        <dbReference type="ARBA" id="ARBA00008773"/>
    </source>
</evidence>
<organism evidence="5 6">
    <name type="scientific">Aspergillus wentii DTO 134E9</name>
    <dbReference type="NCBI Taxonomy" id="1073089"/>
    <lineage>
        <taxon>Eukaryota</taxon>
        <taxon>Fungi</taxon>
        <taxon>Dikarya</taxon>
        <taxon>Ascomycota</taxon>
        <taxon>Pezizomycotina</taxon>
        <taxon>Eurotiomycetes</taxon>
        <taxon>Eurotiomycetidae</taxon>
        <taxon>Eurotiales</taxon>
        <taxon>Aspergillaceae</taxon>
        <taxon>Aspergillus</taxon>
        <taxon>Aspergillus subgen. Cremei</taxon>
    </lineage>
</organism>
<gene>
    <name evidence="5" type="ORF">ASPWEDRAFT_102180</name>
</gene>
<dbReference type="SUPFAM" id="SSF51445">
    <property type="entry name" value="(Trans)glycosidases"/>
    <property type="match status" value="1"/>
</dbReference>
<keyword evidence="6" id="KW-1185">Reference proteome</keyword>
<dbReference type="InterPro" id="IPR017853">
    <property type="entry name" value="GH"/>
</dbReference>
<dbReference type="AlphaFoldDB" id="A0A1L9RZL4"/>
<protein>
    <recommendedName>
        <fullName evidence="7">Laminarinase eglC</fullName>
    </recommendedName>
</protein>
<dbReference type="STRING" id="1073089.A0A1L9RZL4"/>
<dbReference type="PANTHER" id="PTHR16631:SF14">
    <property type="entry name" value="FAMILY 17 GLUCOSIDASE SCW10-RELATED"/>
    <property type="match status" value="1"/>
</dbReference>